<gene>
    <name evidence="2" type="ORF">GCM10017581_039370</name>
</gene>
<feature type="region of interest" description="Disordered" evidence="1">
    <location>
        <begin position="202"/>
        <end position="224"/>
    </location>
</feature>
<evidence type="ECO:0000313" key="2">
    <source>
        <dbReference type="EMBL" id="GLL02195.1"/>
    </source>
</evidence>
<comment type="caution">
    <text evidence="2">The sequence shown here is derived from an EMBL/GenBank/DDBJ whole genome shotgun (WGS) entry which is preliminary data.</text>
</comment>
<evidence type="ECO:0000313" key="3">
    <source>
        <dbReference type="Proteomes" id="UP001143480"/>
    </source>
</evidence>
<protein>
    <submittedName>
        <fullName evidence="2">Uncharacterized protein</fullName>
    </submittedName>
</protein>
<evidence type="ECO:0000256" key="1">
    <source>
        <dbReference type="SAM" id="MobiDB-lite"/>
    </source>
</evidence>
<reference evidence="2" key="2">
    <citation type="submission" date="2023-01" db="EMBL/GenBank/DDBJ databases">
        <authorList>
            <person name="Sun Q."/>
            <person name="Evtushenko L."/>
        </authorList>
    </citation>
    <scope>NUCLEOTIDE SEQUENCE</scope>
    <source>
        <strain evidence="2">VKM Ac-1321</strain>
    </source>
</reference>
<dbReference type="Proteomes" id="UP001143480">
    <property type="component" value="Unassembled WGS sequence"/>
</dbReference>
<name>A0A9W6KL85_9ACTN</name>
<reference evidence="2" key="1">
    <citation type="journal article" date="2014" name="Int. J. Syst. Evol. Microbiol.">
        <title>Complete genome sequence of Corynebacterium casei LMG S-19264T (=DSM 44701T), isolated from a smear-ripened cheese.</title>
        <authorList>
            <consortium name="US DOE Joint Genome Institute (JGI-PGF)"/>
            <person name="Walter F."/>
            <person name="Albersmeier A."/>
            <person name="Kalinowski J."/>
            <person name="Ruckert C."/>
        </authorList>
    </citation>
    <scope>NUCLEOTIDE SEQUENCE</scope>
    <source>
        <strain evidence="2">VKM Ac-1321</strain>
    </source>
</reference>
<dbReference type="RefSeq" id="WP_271189273.1">
    <property type="nucleotide sequence ID" value="NZ_BSFP01000021.1"/>
</dbReference>
<proteinExistence type="predicted"/>
<keyword evidence="3" id="KW-1185">Reference proteome</keyword>
<dbReference type="EMBL" id="BSFP01000021">
    <property type="protein sequence ID" value="GLL02195.1"/>
    <property type="molecule type" value="Genomic_DNA"/>
</dbReference>
<dbReference type="AlphaFoldDB" id="A0A9W6KL85"/>
<sequence>MLTAFAVDWADQEDGPPIPLAAASVYLRVRRHGSAYAIGEDTLSVGFRTTVLDDPAEVPHLLGLVDRALTRARRHAAILAGHRLDRDLEDMIELSPTPLRGALGVAEAWEDRTTKGRGLALMVDTADETSSAGAALELPLTPPRADLPQWPICSTTWARAVLARALAIGLAAAVHAGRYTWEGTFHIGTAIHRAAWDVLAHDEAEPGPTPAPDPSGRPDVAAHA</sequence>
<organism evidence="2 3">
    <name type="scientific">Dactylosporangium matsuzakiense</name>
    <dbReference type="NCBI Taxonomy" id="53360"/>
    <lineage>
        <taxon>Bacteria</taxon>
        <taxon>Bacillati</taxon>
        <taxon>Actinomycetota</taxon>
        <taxon>Actinomycetes</taxon>
        <taxon>Micromonosporales</taxon>
        <taxon>Micromonosporaceae</taxon>
        <taxon>Dactylosporangium</taxon>
    </lineage>
</organism>
<accession>A0A9W6KL85</accession>